<keyword evidence="1" id="KW-0863">Zinc-finger</keyword>
<dbReference type="AlphaFoldDB" id="A0A8S3QCH1"/>
<dbReference type="InterPro" id="IPR047153">
    <property type="entry name" value="TRIM45/56/19-like"/>
</dbReference>
<evidence type="ECO:0000256" key="1">
    <source>
        <dbReference type="PROSITE-ProRule" id="PRU00024"/>
    </source>
</evidence>
<dbReference type="GO" id="GO:0008270">
    <property type="term" value="F:zinc ion binding"/>
    <property type="evidence" value="ECO:0007669"/>
    <property type="project" value="UniProtKB-KW"/>
</dbReference>
<gene>
    <name evidence="3" type="ORF">MEDL_7969</name>
</gene>
<dbReference type="CDD" id="cd19757">
    <property type="entry name" value="Bbox1"/>
    <property type="match status" value="1"/>
</dbReference>
<dbReference type="OrthoDB" id="6104674at2759"/>
<evidence type="ECO:0000313" key="3">
    <source>
        <dbReference type="EMBL" id="CAG2192824.1"/>
    </source>
</evidence>
<feature type="domain" description="B box-type" evidence="2">
    <location>
        <begin position="110"/>
        <end position="152"/>
    </location>
</feature>
<dbReference type="EMBL" id="CAJPWZ010000449">
    <property type="protein sequence ID" value="CAG2192824.1"/>
    <property type="molecule type" value="Genomic_DNA"/>
</dbReference>
<dbReference type="SUPFAM" id="SSF101898">
    <property type="entry name" value="NHL repeat"/>
    <property type="match status" value="1"/>
</dbReference>
<dbReference type="PANTHER" id="PTHR25462:SF296">
    <property type="entry name" value="MEIOTIC P26, ISOFORM F"/>
    <property type="match status" value="1"/>
</dbReference>
<dbReference type="SUPFAM" id="SSF57845">
    <property type="entry name" value="B-box zinc-binding domain"/>
    <property type="match status" value="1"/>
</dbReference>
<dbReference type="GO" id="GO:0061630">
    <property type="term" value="F:ubiquitin protein ligase activity"/>
    <property type="evidence" value="ECO:0007669"/>
    <property type="project" value="TreeGrafter"/>
</dbReference>
<evidence type="ECO:0000259" key="2">
    <source>
        <dbReference type="PROSITE" id="PS50119"/>
    </source>
</evidence>
<dbReference type="PANTHER" id="PTHR25462">
    <property type="entry name" value="BONUS, ISOFORM C-RELATED"/>
    <property type="match status" value="1"/>
</dbReference>
<dbReference type="InterPro" id="IPR000315">
    <property type="entry name" value="Znf_B-box"/>
</dbReference>
<dbReference type="Proteomes" id="UP000683360">
    <property type="component" value="Unassembled WGS sequence"/>
</dbReference>
<protein>
    <recommendedName>
        <fullName evidence="2">B box-type domain-containing protein</fullName>
    </recommendedName>
</protein>
<accession>A0A8S3QCH1</accession>
<proteinExistence type="predicted"/>
<comment type="caution">
    <text evidence="3">The sequence shown here is derived from an EMBL/GenBank/DDBJ whole genome shotgun (WGS) entry which is preliminary data.</text>
</comment>
<name>A0A8S3QCH1_MYTED</name>
<keyword evidence="1" id="KW-0862">Zinc</keyword>
<dbReference type="Gene3D" id="3.30.160.60">
    <property type="entry name" value="Classic Zinc Finger"/>
    <property type="match status" value="1"/>
</dbReference>
<dbReference type="PROSITE" id="PS50119">
    <property type="entry name" value="ZF_BBOX"/>
    <property type="match status" value="1"/>
</dbReference>
<keyword evidence="4" id="KW-1185">Reference proteome</keyword>
<organism evidence="3 4">
    <name type="scientific">Mytilus edulis</name>
    <name type="common">Blue mussel</name>
    <dbReference type="NCBI Taxonomy" id="6550"/>
    <lineage>
        <taxon>Eukaryota</taxon>
        <taxon>Metazoa</taxon>
        <taxon>Spiralia</taxon>
        <taxon>Lophotrochozoa</taxon>
        <taxon>Mollusca</taxon>
        <taxon>Bivalvia</taxon>
        <taxon>Autobranchia</taxon>
        <taxon>Pteriomorphia</taxon>
        <taxon>Mytilida</taxon>
        <taxon>Mytiloidea</taxon>
        <taxon>Mytilidae</taxon>
        <taxon>Mytilinae</taxon>
        <taxon>Mytilus</taxon>
    </lineage>
</organism>
<sequence>MYILEEDDSGQFFVKNPPKETSPKSWCQKLPYNQLIQSLMDKKDILTSLKNCSSCEIQQKTQVAQDWCLDCEEAYCSQCSTFPRSLKVSSKHNIVSMYDIQRNPKDFKYRKTIYCDLHTKKPEDIFCMDHLKPCCTVCAAVYHRKCDSVIPIETAAQGIQGKLTTNYLLKELSEESKAVDNAILHRKKFSSVFESQVETILKEIKNIRSDIEKHLDYIQTNIQSELNAVKKEYSQTGLFLAASKFPFRGNQTRLISIVLDTEKTHHRCISGVLMGNQIILCDRINKRIVIFDSDGMKINEILLNGLPCDITVVNAENIAVTIYEEKVIMVVNIQSLEVHTELKIDCYGNSIIFQDDAFVVAQDCFISRIDSMSGSTIKHISTYDTWFCYYARTDVYIYGTGNYVVCLKKKVKTSSNIVAMICQDQPE</sequence>
<keyword evidence="1" id="KW-0479">Metal-binding</keyword>
<reference evidence="3" key="1">
    <citation type="submission" date="2021-03" db="EMBL/GenBank/DDBJ databases">
        <authorList>
            <person name="Bekaert M."/>
        </authorList>
    </citation>
    <scope>NUCLEOTIDE SEQUENCE</scope>
</reference>
<evidence type="ECO:0000313" key="4">
    <source>
        <dbReference type="Proteomes" id="UP000683360"/>
    </source>
</evidence>